<name>A0A399JGE3_9MICC</name>
<dbReference type="EMBL" id="QQXK01000004">
    <property type="protein sequence ID" value="RII43249.1"/>
    <property type="molecule type" value="Genomic_DNA"/>
</dbReference>
<sequence>MGVRYPHTAPRRRGVRGRRFRPHLVSTTTVMELPVTDPATTWASLGAQLSRDDLVAVADALLWVPRDPGGYKPWLRRDPLCRPTDLRQVLQRGQWRGGEVLRAALDLARSGSASRPETLLRLLILEVGLPEPELNADIHDDFGQRLANADLVFRKRRVCVEYQGAQHRIPQAYAADLDRRRRLGEAGWVMVEVSATHLFRTPAEVVRRLRGALGA</sequence>
<evidence type="ECO:0000313" key="1">
    <source>
        <dbReference type="EMBL" id="RII43249.1"/>
    </source>
</evidence>
<dbReference type="InterPro" id="IPR011335">
    <property type="entry name" value="Restrct_endonuc-II-like"/>
</dbReference>
<dbReference type="Proteomes" id="UP000265419">
    <property type="component" value="Unassembled WGS sequence"/>
</dbReference>
<organism evidence="1 2">
    <name type="scientific">Galactobacter valiniphilus</name>
    <dbReference type="NCBI Taxonomy" id="2676122"/>
    <lineage>
        <taxon>Bacteria</taxon>
        <taxon>Bacillati</taxon>
        <taxon>Actinomycetota</taxon>
        <taxon>Actinomycetes</taxon>
        <taxon>Micrococcales</taxon>
        <taxon>Micrococcaceae</taxon>
        <taxon>Galactobacter</taxon>
    </lineage>
</organism>
<comment type="caution">
    <text evidence="1">The sequence shown here is derived from an EMBL/GenBank/DDBJ whole genome shotgun (WGS) entry which is preliminary data.</text>
</comment>
<evidence type="ECO:0000313" key="2">
    <source>
        <dbReference type="Proteomes" id="UP000265419"/>
    </source>
</evidence>
<dbReference type="SUPFAM" id="SSF52980">
    <property type="entry name" value="Restriction endonuclease-like"/>
    <property type="match status" value="1"/>
</dbReference>
<evidence type="ECO:0008006" key="3">
    <source>
        <dbReference type="Google" id="ProtNLM"/>
    </source>
</evidence>
<protein>
    <recommendedName>
        <fullName evidence="3">DUF559 domain-containing protein</fullName>
    </recommendedName>
</protein>
<dbReference type="AlphaFoldDB" id="A0A399JGE3"/>
<keyword evidence="2" id="KW-1185">Reference proteome</keyword>
<accession>A0A399JGE3</accession>
<proteinExistence type="predicted"/>
<reference evidence="1 2" key="1">
    <citation type="submission" date="2018-07" db="EMBL/GenBank/DDBJ databases">
        <title>Arthrobacter sp. nov., isolated from raw cow's milk with high bacterial count.</title>
        <authorList>
            <person name="Hahne J."/>
            <person name="Isele D."/>
            <person name="Lipski A."/>
        </authorList>
    </citation>
    <scope>NUCLEOTIDE SEQUENCE [LARGE SCALE GENOMIC DNA]</scope>
    <source>
        <strain evidence="1 2">JZ R-35</strain>
    </source>
</reference>
<gene>
    <name evidence="1" type="ORF">DWB68_02780</name>
</gene>